<feature type="transmembrane region" description="Helical" evidence="2">
    <location>
        <begin position="292"/>
        <end position="315"/>
    </location>
</feature>
<evidence type="ECO:0000256" key="3">
    <source>
        <dbReference type="SAM" id="SignalP"/>
    </source>
</evidence>
<keyword evidence="2" id="KW-0472">Membrane</keyword>
<feature type="region of interest" description="Disordered" evidence="1">
    <location>
        <begin position="228"/>
        <end position="285"/>
    </location>
</feature>
<evidence type="ECO:0000256" key="1">
    <source>
        <dbReference type="SAM" id="MobiDB-lite"/>
    </source>
</evidence>
<evidence type="ECO:0000313" key="4">
    <source>
        <dbReference type="EMBL" id="KAL1862694.1"/>
    </source>
</evidence>
<name>A0ABR3WII5_9PEZI</name>
<evidence type="ECO:0000256" key="2">
    <source>
        <dbReference type="SAM" id="Phobius"/>
    </source>
</evidence>
<feature type="chain" id="PRO_5045400550" description="Mid2 domain-containing protein" evidence="3">
    <location>
        <begin position="23"/>
        <end position="480"/>
    </location>
</feature>
<sequence length="480" mass="49950">MRISRTSWLAAAAASSLGGVAAAGNTQIQFNITDFQNPDANDAAVFVATAQTLSSAGPVRAMKKTFHWSLLGYATVREVRFMAYTPEDKALEIDTISLGALSAKPPGMLPSTSTIFELPQETHASGSGPGNAAGGSGLSVDASIDHNTDISILRLRDKNVIQAQVTSRTTGSVTIDDITALIVPPFVGNRMYFQLLWNEGTGSSFSRFFTVTNDTDVQKLENAPAFSASNAEPAFAEGSTGPTATVAEGPAQSTQTGGPSSSQSGNGTDSSSPLAGGSGSRKGGGGLSKGTVAGIAVGAGVGGVLVIGGLVWIIIRNFKRRRQRGPTGQDDGGVFSYGRRNRTQEILAEKEANTGVVVSPHSPHSEDGGGNFSSTPPGPRSGVPPQSLPPHQPTLPAVLTSYQELSSSAGALGQRFSHNEEQGQPTTSTPATVPGEDRATSALGTPYSHLVEEGMTEEDIRRLEEEERQLDQAIEQASRR</sequence>
<reference evidence="4 5" key="1">
    <citation type="journal article" date="2024" name="Commun. Biol.">
        <title>Comparative genomic analysis of thermophilic fungi reveals convergent evolutionary adaptations and gene losses.</title>
        <authorList>
            <person name="Steindorff A.S."/>
            <person name="Aguilar-Pontes M.V."/>
            <person name="Robinson A.J."/>
            <person name="Andreopoulos B."/>
            <person name="LaButti K."/>
            <person name="Kuo A."/>
            <person name="Mondo S."/>
            <person name="Riley R."/>
            <person name="Otillar R."/>
            <person name="Haridas S."/>
            <person name="Lipzen A."/>
            <person name="Grimwood J."/>
            <person name="Schmutz J."/>
            <person name="Clum A."/>
            <person name="Reid I.D."/>
            <person name="Moisan M.C."/>
            <person name="Butler G."/>
            <person name="Nguyen T.T.M."/>
            <person name="Dewar K."/>
            <person name="Conant G."/>
            <person name="Drula E."/>
            <person name="Henrissat B."/>
            <person name="Hansel C."/>
            <person name="Singer S."/>
            <person name="Hutchinson M.I."/>
            <person name="de Vries R.P."/>
            <person name="Natvig D.O."/>
            <person name="Powell A.J."/>
            <person name="Tsang A."/>
            <person name="Grigoriev I.V."/>
        </authorList>
    </citation>
    <scope>NUCLEOTIDE SEQUENCE [LARGE SCALE GENOMIC DNA]</scope>
    <source>
        <strain evidence="4 5">ATCC 24622</strain>
    </source>
</reference>
<feature type="compositionally biased region" description="Polar residues" evidence="1">
    <location>
        <begin position="422"/>
        <end position="431"/>
    </location>
</feature>
<evidence type="ECO:0008006" key="6">
    <source>
        <dbReference type="Google" id="ProtNLM"/>
    </source>
</evidence>
<protein>
    <recommendedName>
        <fullName evidence="6">Mid2 domain-containing protein</fullName>
    </recommendedName>
</protein>
<feature type="compositionally biased region" description="Low complexity" evidence="1">
    <location>
        <begin position="252"/>
        <end position="272"/>
    </location>
</feature>
<dbReference type="EMBL" id="JAZHXJ010000387">
    <property type="protein sequence ID" value="KAL1862694.1"/>
    <property type="molecule type" value="Genomic_DNA"/>
</dbReference>
<keyword evidence="2" id="KW-1133">Transmembrane helix</keyword>
<feature type="signal peptide" evidence="3">
    <location>
        <begin position="1"/>
        <end position="22"/>
    </location>
</feature>
<evidence type="ECO:0000313" key="5">
    <source>
        <dbReference type="Proteomes" id="UP001586593"/>
    </source>
</evidence>
<accession>A0ABR3WII5</accession>
<organism evidence="4 5">
    <name type="scientific">Phialemonium thermophilum</name>
    <dbReference type="NCBI Taxonomy" id="223376"/>
    <lineage>
        <taxon>Eukaryota</taxon>
        <taxon>Fungi</taxon>
        <taxon>Dikarya</taxon>
        <taxon>Ascomycota</taxon>
        <taxon>Pezizomycotina</taxon>
        <taxon>Sordariomycetes</taxon>
        <taxon>Sordariomycetidae</taxon>
        <taxon>Cephalothecales</taxon>
        <taxon>Cephalothecaceae</taxon>
        <taxon>Phialemonium</taxon>
    </lineage>
</organism>
<dbReference type="Proteomes" id="UP001586593">
    <property type="component" value="Unassembled WGS sequence"/>
</dbReference>
<keyword evidence="3" id="KW-0732">Signal</keyword>
<feature type="region of interest" description="Disordered" evidence="1">
    <location>
        <begin position="347"/>
        <end position="395"/>
    </location>
</feature>
<keyword evidence="2" id="KW-0812">Transmembrane</keyword>
<comment type="caution">
    <text evidence="4">The sequence shown here is derived from an EMBL/GenBank/DDBJ whole genome shotgun (WGS) entry which is preliminary data.</text>
</comment>
<keyword evidence="5" id="KW-1185">Reference proteome</keyword>
<feature type="region of interest" description="Disordered" evidence="1">
    <location>
        <begin position="417"/>
        <end position="455"/>
    </location>
</feature>
<proteinExistence type="predicted"/>
<feature type="compositionally biased region" description="Gly residues" evidence="1">
    <location>
        <begin position="276"/>
        <end position="285"/>
    </location>
</feature>
<gene>
    <name evidence="4" type="ORF">VTK73DRAFT_6684</name>
</gene>